<evidence type="ECO:0000313" key="3">
    <source>
        <dbReference type="Proteomes" id="UP000037122"/>
    </source>
</evidence>
<feature type="compositionally biased region" description="Basic residues" evidence="1">
    <location>
        <begin position="334"/>
        <end position="343"/>
    </location>
</feature>
<dbReference type="VEuPathDB" id="FungiDB:QG37_08013"/>
<dbReference type="EMBL" id="LGST01000066">
    <property type="protein sequence ID" value="KND95688.1"/>
    <property type="molecule type" value="Genomic_DNA"/>
</dbReference>
<dbReference type="Proteomes" id="UP000037122">
    <property type="component" value="Unassembled WGS sequence"/>
</dbReference>
<evidence type="ECO:0000256" key="1">
    <source>
        <dbReference type="SAM" id="MobiDB-lite"/>
    </source>
</evidence>
<name>A0A0L0NNR9_CANAR</name>
<evidence type="ECO:0000313" key="2">
    <source>
        <dbReference type="EMBL" id="KND95688.1"/>
    </source>
</evidence>
<dbReference type="VEuPathDB" id="FungiDB:CJI97_000440"/>
<accession>A0A0L0NNR9</accession>
<dbReference type="VEuPathDB" id="FungiDB:B9J08_000440"/>
<sequence>MGRGDAAHMQSVLGRLPTAAHCSLQIVKDPKIHIKCPRPQQKKNTFCSPITFLTMHVLPPANGKKLWRVKRRLVSGSMAQTDASSLECFNSLMKMSAAGKQSMARRPPLKRPKLKPGMPKDFVFVDLSPVKSDSDGASASFVKNGDNSPNIAATAPIPPPLQSPRPDESIGGCFVGNGAELSQIVPGGAYEGYDTSGASSPTTCFSHNLPSLTFSSTDAFSNYSFSLDDLFDEQLLGLGLVGVEFPKNEGISYSYNNNNNNENSFENAHFNAQLPTPQISTPPQVSPVAPSHVRTHLMPSLPETAKLNEAKTKKSRKSAGGFQFKSYQGPQSGVKKRRGSHKRCFSEPVKKQPSIQQATPPTASLEDFLHPAAGKEVEGSLLDEMAPFVYSPESEGEFDLGRFISI</sequence>
<organism evidence="2 3">
    <name type="scientific">Candidozyma auris</name>
    <name type="common">Yeast</name>
    <name type="synonym">Candida auris</name>
    <dbReference type="NCBI Taxonomy" id="498019"/>
    <lineage>
        <taxon>Eukaryota</taxon>
        <taxon>Fungi</taxon>
        <taxon>Dikarya</taxon>
        <taxon>Ascomycota</taxon>
        <taxon>Saccharomycotina</taxon>
        <taxon>Pichiomycetes</taxon>
        <taxon>Metschnikowiaceae</taxon>
        <taxon>Candidozyma</taxon>
    </lineage>
</organism>
<dbReference type="AlphaFoldDB" id="A0A0L0NNR9"/>
<comment type="caution">
    <text evidence="2">The sequence shown here is derived from an EMBL/GenBank/DDBJ whole genome shotgun (WGS) entry which is preliminary data.</text>
</comment>
<proteinExistence type="predicted"/>
<feature type="region of interest" description="Disordered" evidence="1">
    <location>
        <begin position="304"/>
        <end position="361"/>
    </location>
</feature>
<gene>
    <name evidence="2" type="ORF">QG37_08013</name>
</gene>
<dbReference type="VEuPathDB" id="FungiDB:CJJ09_002408"/>
<dbReference type="VEuPathDB" id="FungiDB:CJJ07_002283"/>
<reference evidence="3" key="1">
    <citation type="journal article" date="2015" name="BMC Genomics">
        <title>Draft genome of a commonly misdiagnosed multidrug resistant pathogen Candida auris.</title>
        <authorList>
            <person name="Chatterjee S."/>
            <person name="Alampalli S.V."/>
            <person name="Nageshan R.K."/>
            <person name="Chettiar S.T."/>
            <person name="Joshi S."/>
            <person name="Tatu U.S."/>
        </authorList>
    </citation>
    <scope>NUCLEOTIDE SEQUENCE [LARGE SCALE GENOMIC DNA]</scope>
    <source>
        <strain evidence="3">6684</strain>
    </source>
</reference>
<dbReference type="VEuPathDB" id="FungiDB:CJI96_0001159"/>
<protein>
    <submittedName>
        <fullName evidence="2">Uncharacterized protein</fullName>
    </submittedName>
</protein>